<accession>A0A4E0RKC8</accession>
<reference evidence="3" key="1">
    <citation type="submission" date="2019-03" db="EMBL/GenBank/DDBJ databases">
        <title>Improved annotation for the trematode Fasciola hepatica.</title>
        <authorList>
            <person name="Choi Y.-J."/>
            <person name="Martin J."/>
            <person name="Mitreva M."/>
        </authorList>
    </citation>
    <scope>NUCLEOTIDE SEQUENCE [LARGE SCALE GENOMIC DNA]</scope>
</reference>
<name>A0A4E0RKC8_FASHE</name>
<feature type="compositionally biased region" description="Basic and acidic residues" evidence="2">
    <location>
        <begin position="423"/>
        <end position="433"/>
    </location>
</feature>
<feature type="region of interest" description="Disordered" evidence="2">
    <location>
        <begin position="1212"/>
        <end position="1236"/>
    </location>
</feature>
<dbReference type="Proteomes" id="UP000230066">
    <property type="component" value="Unassembled WGS sequence"/>
</dbReference>
<proteinExistence type="predicted"/>
<feature type="compositionally biased region" description="Polar residues" evidence="2">
    <location>
        <begin position="147"/>
        <end position="185"/>
    </location>
</feature>
<gene>
    <name evidence="3" type="ORF">D915_000336</name>
</gene>
<feature type="compositionally biased region" description="Polar residues" evidence="2">
    <location>
        <begin position="832"/>
        <end position="859"/>
    </location>
</feature>
<feature type="region of interest" description="Disordered" evidence="2">
    <location>
        <begin position="265"/>
        <end position="312"/>
    </location>
</feature>
<feature type="region of interest" description="Disordered" evidence="2">
    <location>
        <begin position="110"/>
        <end position="203"/>
    </location>
</feature>
<dbReference type="EMBL" id="JXXN02000067">
    <property type="protein sequence ID" value="THD28806.1"/>
    <property type="molecule type" value="Genomic_DNA"/>
</dbReference>
<evidence type="ECO:0000313" key="4">
    <source>
        <dbReference type="Proteomes" id="UP000230066"/>
    </source>
</evidence>
<evidence type="ECO:0000313" key="3">
    <source>
        <dbReference type="EMBL" id="THD28806.1"/>
    </source>
</evidence>
<feature type="compositionally biased region" description="Polar residues" evidence="2">
    <location>
        <begin position="976"/>
        <end position="985"/>
    </location>
</feature>
<feature type="region of interest" description="Disordered" evidence="2">
    <location>
        <begin position="941"/>
        <end position="987"/>
    </location>
</feature>
<feature type="compositionally biased region" description="Polar residues" evidence="2">
    <location>
        <begin position="296"/>
        <end position="312"/>
    </location>
</feature>
<feature type="compositionally biased region" description="Polar residues" evidence="2">
    <location>
        <begin position="274"/>
        <end position="283"/>
    </location>
</feature>
<evidence type="ECO:0000256" key="2">
    <source>
        <dbReference type="SAM" id="MobiDB-lite"/>
    </source>
</evidence>
<keyword evidence="4" id="KW-1185">Reference proteome</keyword>
<feature type="coiled-coil region" evidence="1">
    <location>
        <begin position="678"/>
        <end position="705"/>
    </location>
</feature>
<protein>
    <submittedName>
        <fullName evidence="3">Uncharacterized protein</fullName>
    </submittedName>
</protein>
<evidence type="ECO:0000256" key="1">
    <source>
        <dbReference type="SAM" id="Coils"/>
    </source>
</evidence>
<feature type="compositionally biased region" description="Polar residues" evidence="2">
    <location>
        <begin position="792"/>
        <end position="802"/>
    </location>
</feature>
<feature type="compositionally biased region" description="Low complexity" evidence="2">
    <location>
        <begin position="1212"/>
        <end position="1232"/>
    </location>
</feature>
<organism evidence="3 4">
    <name type="scientific">Fasciola hepatica</name>
    <name type="common">Liver fluke</name>
    <dbReference type="NCBI Taxonomy" id="6192"/>
    <lineage>
        <taxon>Eukaryota</taxon>
        <taxon>Metazoa</taxon>
        <taxon>Spiralia</taxon>
        <taxon>Lophotrochozoa</taxon>
        <taxon>Platyhelminthes</taxon>
        <taxon>Trematoda</taxon>
        <taxon>Digenea</taxon>
        <taxon>Plagiorchiida</taxon>
        <taxon>Echinostomata</taxon>
        <taxon>Echinostomatoidea</taxon>
        <taxon>Fasciolidae</taxon>
        <taxon>Fasciola</taxon>
    </lineage>
</organism>
<comment type="caution">
    <text evidence="3">The sequence shown here is derived from an EMBL/GenBank/DDBJ whole genome shotgun (WGS) entry which is preliminary data.</text>
</comment>
<feature type="region of interest" description="Disordered" evidence="2">
    <location>
        <begin position="331"/>
        <end position="352"/>
    </location>
</feature>
<sequence>MGLTIRPMEILESSNFNSSNRSLYDYVNLNQSDDSVYINEAEQSEVVTHSPSDHPTMIDRETDQPMSPQTMRTVSDQSLVKVSNGRIPENCHQVSSTAVIIVQRFANGLKSNPIDDDDDRGSVPKILSSRSDRRRTTSPDPLISYRPQFSTGSENPEFSTDSVFQQPADSEVSPINQPTTETRTYGYSAPGDREIRPSTTSTEFSLGGSVIDTASQADDLCDTELNGKKFTEGGRITLADYLDSLDGSGGSYTKLLRTIPHLTPVRRLPGLTGPVSSEPSLSPNPAERFTPDHQSTDQANQKGTDPSTNRTGEAINSVQSEAMLMTNGSMTPEKMLSNTTTLPGSTAPTSVSAPTDYLIKRRFFLLERLVERYEELLKLMNEELELTGRPPKHYLESMNARKAAMAALSKLTPPKTQIPEPSEAGKHQVDKQSSDSQRAPGAQLPPVTELRATNRLLETRFLLSPRTVRKATVKLSPSANNLLLSSQVSLCSGDTQSMGEPDLSNTRTASLADQCPLHCSLHDRAKMGSAKPDSNRRRYPMISWNKRRQLGNSRGLASYRNLAGDNSTNSEATGVHSTDHPTPLSISLSDLTCRCTNGFVQFISPNGLATDPETDDLGSTEQRRASIVSLGGRSVDQSENTDRAEALAWIEMELEAVRKILEANRKCAAEPGRKRESRKAYQLVCQKNEQTIAQLERQKVLLLQQSRLHGDSDKSSIGCISRGGTDSLTSGTEPVDDDPGVIVPGSENRIEESVPATENSRGVSGIRSVRSRLHRSSPNPTTNMVDGLNTLAPESNATASRTGRSRPSHTDRDRAAASFSPSVDQQEFPLRSSRSQVNLKSNNDSQLDLQSPEVSQESSPAVGEISQVIPVHHQHVIKAIDGPDELPRLPAKPLTICAANRELTPHRELSSDTGLGASLLHGLHTESGSDLSRWSGHSLETTRSISSGDKPDDAANISYECVPPDSTPLGSHHPTENSNQVQVNTDQKDQIIRLPRNENTENSSNLLSKPSVQIHTPFNGRAGAVPRISVQPALNNVPPSSHSKYPVEMEVHCSRLPAYQNGSSTSSRRVSPSPRNNNVISAAVLKPIQTSSVYRLPHQITTVFGHKITREYPQSPATQRAHAPVLIPVDQMDRFLARESFPTTGENGAQITRAAYYSILPKFSGTVSAACSVRPGSRTLHPVSYALRQPHRKQPESGYHCSFDPISITSRVQPVQPKSQSVQSTTTGSTNTYHDGHILVHSRSGDLISYGISRPIPRTMIRSSSGILHPSSHWLVHSEPESNRPF</sequence>
<keyword evidence="1" id="KW-0175">Coiled coil</keyword>
<feature type="region of interest" description="Disordered" evidence="2">
    <location>
        <begin position="712"/>
        <end position="862"/>
    </location>
</feature>
<feature type="region of interest" description="Disordered" evidence="2">
    <location>
        <begin position="412"/>
        <end position="450"/>
    </location>
</feature>
<feature type="region of interest" description="Disordered" evidence="2">
    <location>
        <begin position="44"/>
        <end position="69"/>
    </location>
</feature>